<evidence type="ECO:0000256" key="4">
    <source>
        <dbReference type="ARBA" id="ARBA00022827"/>
    </source>
</evidence>
<evidence type="ECO:0000256" key="7">
    <source>
        <dbReference type="ARBA" id="ARBA00023033"/>
    </source>
</evidence>
<reference evidence="9" key="1">
    <citation type="journal article" date="2019" name="Int. J. Syst. Evol. Microbiol.">
        <title>The Global Catalogue of Microorganisms (GCM) 10K type strain sequencing project: providing services to taxonomists for standard genome sequencing and annotation.</title>
        <authorList>
            <consortium name="The Broad Institute Genomics Platform"/>
            <consortium name="The Broad Institute Genome Sequencing Center for Infectious Disease"/>
            <person name="Wu L."/>
            <person name="Ma J."/>
        </authorList>
    </citation>
    <scope>NUCLEOTIDE SEQUENCE [LARGE SCALE GENOMIC DNA]</scope>
    <source>
        <strain evidence="9">CGMCC 1.10759</strain>
    </source>
</reference>
<dbReference type="InterPro" id="IPR036188">
    <property type="entry name" value="FAD/NAD-bd_sf"/>
</dbReference>
<dbReference type="EMBL" id="JBHSDU010000014">
    <property type="protein sequence ID" value="MFC4312667.1"/>
    <property type="molecule type" value="Genomic_DNA"/>
</dbReference>
<gene>
    <name evidence="8" type="ORF">ACFPN2_26520</name>
</gene>
<dbReference type="PANTHER" id="PTHR43098:SF3">
    <property type="entry name" value="L-ORNITHINE N(5)-MONOOXYGENASE-RELATED"/>
    <property type="match status" value="1"/>
</dbReference>
<name>A0ABV8SYX2_9GAMM</name>
<proteinExistence type="inferred from homology"/>
<evidence type="ECO:0000313" key="8">
    <source>
        <dbReference type="EMBL" id="MFC4312667.1"/>
    </source>
</evidence>
<dbReference type="Pfam" id="PF13738">
    <property type="entry name" value="Pyr_redox_3"/>
    <property type="match status" value="1"/>
</dbReference>
<dbReference type="Gene3D" id="3.50.50.60">
    <property type="entry name" value="FAD/NAD(P)-binding domain"/>
    <property type="match status" value="2"/>
</dbReference>
<accession>A0ABV8SYX2</accession>
<dbReference type="GO" id="GO:0004497">
    <property type="term" value="F:monooxygenase activity"/>
    <property type="evidence" value="ECO:0007669"/>
    <property type="project" value="UniProtKB-KW"/>
</dbReference>
<evidence type="ECO:0000256" key="6">
    <source>
        <dbReference type="ARBA" id="ARBA00023002"/>
    </source>
</evidence>
<dbReference type="Proteomes" id="UP001595904">
    <property type="component" value="Unassembled WGS sequence"/>
</dbReference>
<protein>
    <submittedName>
        <fullName evidence="8">Flavin-containing monooxygenase</fullName>
        <ecNumber evidence="8">1.14.13.-</ecNumber>
    </submittedName>
</protein>
<dbReference type="EC" id="1.14.13.-" evidence="8"/>
<dbReference type="PANTHER" id="PTHR43098">
    <property type="entry name" value="L-ORNITHINE N(5)-MONOOXYGENASE-RELATED"/>
    <property type="match status" value="1"/>
</dbReference>
<keyword evidence="5" id="KW-0521">NADP</keyword>
<evidence type="ECO:0000256" key="5">
    <source>
        <dbReference type="ARBA" id="ARBA00022857"/>
    </source>
</evidence>
<keyword evidence="6 8" id="KW-0560">Oxidoreductase</keyword>
<evidence type="ECO:0000256" key="1">
    <source>
        <dbReference type="ARBA" id="ARBA00001974"/>
    </source>
</evidence>
<dbReference type="SUPFAM" id="SSF51905">
    <property type="entry name" value="FAD/NAD(P)-binding domain"/>
    <property type="match status" value="3"/>
</dbReference>
<organism evidence="8 9">
    <name type="scientific">Steroidobacter flavus</name>
    <dbReference type="NCBI Taxonomy" id="1842136"/>
    <lineage>
        <taxon>Bacteria</taxon>
        <taxon>Pseudomonadati</taxon>
        <taxon>Pseudomonadota</taxon>
        <taxon>Gammaproteobacteria</taxon>
        <taxon>Steroidobacterales</taxon>
        <taxon>Steroidobacteraceae</taxon>
        <taxon>Steroidobacter</taxon>
    </lineage>
</organism>
<sequence length="545" mass="61193">MSQESSIEPVLDALVLGAGFAGLHALYRLRENGLKVLALEAAPDVGGAWYWNRYPGARCDVESLVYCYTFSPLLDEGWQWSERYAKRDEIQAYLSWVANKLDLRRDIRFNSRVVSAVFDDRKNLWTIRTEQGDTYRARHFFSAAGPITTPIMPDIPGLKDFKGLVIHTARWPERSPDFAGKRVAIIGTGSSAVQAIPIVAEQCKQLTVLMRTPNFYAPARNRPLTAADYEWWEKNRELTRHRLQNCLRWGGGDIMLDDAINDAMFQKAGEFTPERRREIYEARYANGGGVVGWAFCDAMADPEVNEEAANFLRGKIGTIVTNPRIAEKLTPRGYAYGTKRCTVGTDFYETFNRDNVELIDIKSEPIERFTPEGVVVGGREIKLDVLISASGFDALTGALTSIDLRGTSSESLKEGWAHGPHSHLGISVHGFPNLYMVGGPGSPSVLTNVVMTNEMQVEWIAALISHCEKQGFRRCEATREAEEQWTRHVNDLVKGTLWEHANSWYVGANVPGKPRVILAYVGGYLTYRERCEQERSQGYPGFSFS</sequence>
<keyword evidence="4" id="KW-0274">FAD</keyword>
<keyword evidence="7 8" id="KW-0503">Monooxygenase</keyword>
<comment type="cofactor">
    <cofactor evidence="1">
        <name>FAD</name>
        <dbReference type="ChEBI" id="CHEBI:57692"/>
    </cofactor>
</comment>
<evidence type="ECO:0000256" key="2">
    <source>
        <dbReference type="ARBA" id="ARBA00010139"/>
    </source>
</evidence>
<evidence type="ECO:0000313" key="9">
    <source>
        <dbReference type="Proteomes" id="UP001595904"/>
    </source>
</evidence>
<dbReference type="RefSeq" id="WP_380602264.1">
    <property type="nucleotide sequence ID" value="NZ_JBHSDU010000014.1"/>
</dbReference>
<keyword evidence="9" id="KW-1185">Reference proteome</keyword>
<evidence type="ECO:0000256" key="3">
    <source>
        <dbReference type="ARBA" id="ARBA00022630"/>
    </source>
</evidence>
<dbReference type="InterPro" id="IPR050775">
    <property type="entry name" value="FAD-binding_Monooxygenases"/>
</dbReference>
<comment type="caution">
    <text evidence="8">The sequence shown here is derived from an EMBL/GenBank/DDBJ whole genome shotgun (WGS) entry which is preliminary data.</text>
</comment>
<keyword evidence="3" id="KW-0285">Flavoprotein</keyword>
<comment type="similarity">
    <text evidence="2">Belongs to the FAD-binding monooxygenase family.</text>
</comment>